<feature type="transmembrane region" description="Helical" evidence="1">
    <location>
        <begin position="45"/>
        <end position="65"/>
    </location>
</feature>
<proteinExistence type="predicted"/>
<organism evidence="2 3">
    <name type="scientific">Reticulibacter mediterranei</name>
    <dbReference type="NCBI Taxonomy" id="2778369"/>
    <lineage>
        <taxon>Bacteria</taxon>
        <taxon>Bacillati</taxon>
        <taxon>Chloroflexota</taxon>
        <taxon>Ktedonobacteria</taxon>
        <taxon>Ktedonobacterales</taxon>
        <taxon>Reticulibacteraceae</taxon>
        <taxon>Reticulibacter</taxon>
    </lineage>
</organism>
<feature type="transmembrane region" description="Helical" evidence="1">
    <location>
        <begin position="248"/>
        <end position="276"/>
    </location>
</feature>
<feature type="transmembrane region" description="Helical" evidence="1">
    <location>
        <begin position="365"/>
        <end position="388"/>
    </location>
</feature>
<reference evidence="2" key="1">
    <citation type="submission" date="2020-10" db="EMBL/GenBank/DDBJ databases">
        <title>Taxonomic study of unclassified bacteria belonging to the class Ktedonobacteria.</title>
        <authorList>
            <person name="Yabe S."/>
            <person name="Wang C.M."/>
            <person name="Zheng Y."/>
            <person name="Sakai Y."/>
            <person name="Cavaletti L."/>
            <person name="Monciardini P."/>
            <person name="Donadio S."/>
        </authorList>
    </citation>
    <scope>NUCLEOTIDE SEQUENCE</scope>
    <source>
        <strain evidence="2">ID150040</strain>
    </source>
</reference>
<accession>A0A8J3N4R8</accession>
<feature type="transmembrane region" description="Helical" evidence="1">
    <location>
        <begin position="332"/>
        <end position="359"/>
    </location>
</feature>
<keyword evidence="1" id="KW-1133">Transmembrane helix</keyword>
<comment type="caution">
    <text evidence="2">The sequence shown here is derived from an EMBL/GenBank/DDBJ whole genome shotgun (WGS) entry which is preliminary data.</text>
</comment>
<keyword evidence="3" id="KW-1185">Reference proteome</keyword>
<dbReference type="EMBL" id="BNJK01000001">
    <property type="protein sequence ID" value="GHO94367.1"/>
    <property type="molecule type" value="Genomic_DNA"/>
</dbReference>
<feature type="transmembrane region" description="Helical" evidence="1">
    <location>
        <begin position="296"/>
        <end position="320"/>
    </location>
</feature>
<keyword evidence="1" id="KW-0812">Transmembrane</keyword>
<gene>
    <name evidence="2" type="ORF">KSF_044150</name>
</gene>
<sequence length="490" mass="51412">MGLSLLKYARKATKSCGSYLSKRKSQRTGERKTGKAFRRKRLRSLVLTILSVPGLLIMVLSAAGLQSGATAGSGSATDIPQLQQYTAIIGQGNRLSALQSSADSTLTAYPDDRPGELNSAVIDEKTGKQSYVRGAGNGGVAVATYNIADCPDMGDMGNQVSKYGKQDDPSTHPTRVEGDLLTGNGGWLYNIPLDLTTQNTAIKSFVQVLQTLAEALLVLVIMMIGIRIAMGGGGGWSFGELLEVLPRLVFSVIAVALCLTLAEELISCANALIELFQGVLSNAGASVGPANIVMPLSLWGCYLTALSYSGAAIMIAMAIAPLSAFGFNFGGYIAAALVGTSVAFMIKYVSAFCILGLTMALTAMVIMRILLINVYIILSPLAVIAAGMPGHTGQGFARQWILGFLSLLAAQFAQVVALGVGMVMLTAYDHTYAPSQGDMGELFIRYGILLLMLRVPTLFSSNSTAILRETGPALGAAILRDKAPFSPGGA</sequence>
<dbReference type="RefSeq" id="WP_220205110.1">
    <property type="nucleotide sequence ID" value="NZ_BNJK01000001.1"/>
</dbReference>
<evidence type="ECO:0000313" key="3">
    <source>
        <dbReference type="Proteomes" id="UP000597444"/>
    </source>
</evidence>
<feature type="transmembrane region" description="Helical" evidence="1">
    <location>
        <begin position="215"/>
        <end position="236"/>
    </location>
</feature>
<evidence type="ECO:0000256" key="1">
    <source>
        <dbReference type="SAM" id="Phobius"/>
    </source>
</evidence>
<name>A0A8J3N4R8_9CHLR</name>
<evidence type="ECO:0000313" key="2">
    <source>
        <dbReference type="EMBL" id="GHO94367.1"/>
    </source>
</evidence>
<keyword evidence="1" id="KW-0472">Membrane</keyword>
<feature type="transmembrane region" description="Helical" evidence="1">
    <location>
        <begin position="400"/>
        <end position="423"/>
    </location>
</feature>
<dbReference type="Proteomes" id="UP000597444">
    <property type="component" value="Unassembled WGS sequence"/>
</dbReference>
<dbReference type="AlphaFoldDB" id="A0A8J3N4R8"/>
<protein>
    <submittedName>
        <fullName evidence="2">Uncharacterized protein</fullName>
    </submittedName>
</protein>